<dbReference type="EMBL" id="KI546057">
    <property type="protein sequence ID" value="EST46926.1"/>
    <property type="molecule type" value="Genomic_DNA"/>
</dbReference>
<name>V6LTA6_9EUKA</name>
<keyword evidence="3" id="KW-1185">Reference proteome</keyword>
<evidence type="ECO:0000313" key="2">
    <source>
        <dbReference type="EMBL" id="KAH0571180.1"/>
    </source>
</evidence>
<evidence type="ECO:0000313" key="1">
    <source>
        <dbReference type="EMBL" id="EST46926.1"/>
    </source>
</evidence>
<dbReference type="VEuPathDB" id="GiardiaDB:SS50377_27480"/>
<protein>
    <submittedName>
        <fullName evidence="1">Uncharacterized protein</fullName>
    </submittedName>
</protein>
<reference evidence="1 2" key="1">
    <citation type="journal article" date="2014" name="PLoS Genet.">
        <title>The Genome of Spironucleus salmonicida Highlights a Fish Pathogen Adapted to Fluctuating Environments.</title>
        <authorList>
            <person name="Xu F."/>
            <person name="Jerlstrom-Hultqvist J."/>
            <person name="Einarsson E."/>
            <person name="Astvaldsson A."/>
            <person name="Svard S.G."/>
            <person name="Andersson J.O."/>
        </authorList>
    </citation>
    <scope>NUCLEOTIDE SEQUENCE</scope>
    <source>
        <strain evidence="2">ATCC 50377</strain>
    </source>
</reference>
<accession>V6LTA6</accession>
<gene>
    <name evidence="1" type="ORF">SS50377_13083</name>
    <name evidence="2" type="ORF">SS50377_27480</name>
</gene>
<dbReference type="EMBL" id="AUWU02000007">
    <property type="protein sequence ID" value="KAH0571180.1"/>
    <property type="molecule type" value="Genomic_DNA"/>
</dbReference>
<sequence length="142" mass="16309">MLLQVYDDENADFIQNFLSFLSYHDIQAELYDSLDPKPLVITLSFKGFKSLKNKLKASVKQNSSSTKIQFITILNIFEVGSLDILTVDQEQQEIMFMEAIPMLQNIASQDEWNLSLTAAITSKLVSEEILYKIKVDYENDDE</sequence>
<reference evidence="2" key="2">
    <citation type="submission" date="2020-12" db="EMBL/GenBank/DDBJ databases">
        <title>New Spironucleus salmonicida genome in near-complete chromosomes.</title>
        <authorList>
            <person name="Xu F."/>
            <person name="Kurt Z."/>
            <person name="Jimenez-Gonzalez A."/>
            <person name="Astvaldsson A."/>
            <person name="Andersson J.O."/>
            <person name="Svard S.G."/>
        </authorList>
    </citation>
    <scope>NUCLEOTIDE SEQUENCE</scope>
    <source>
        <strain evidence="2">ATCC 50377</strain>
    </source>
</reference>
<proteinExistence type="predicted"/>
<dbReference type="AlphaFoldDB" id="V6LTA6"/>
<organism evidence="1">
    <name type="scientific">Spironucleus salmonicida</name>
    <dbReference type="NCBI Taxonomy" id="348837"/>
    <lineage>
        <taxon>Eukaryota</taxon>
        <taxon>Metamonada</taxon>
        <taxon>Diplomonadida</taxon>
        <taxon>Hexamitidae</taxon>
        <taxon>Hexamitinae</taxon>
        <taxon>Spironucleus</taxon>
    </lineage>
</organism>
<dbReference type="Proteomes" id="UP000018208">
    <property type="component" value="Unassembled WGS sequence"/>
</dbReference>
<evidence type="ECO:0000313" key="3">
    <source>
        <dbReference type="Proteomes" id="UP000018208"/>
    </source>
</evidence>